<dbReference type="PROSITE" id="PS51118">
    <property type="entry name" value="HTH_HXLR"/>
    <property type="match status" value="1"/>
</dbReference>
<dbReference type="InterPro" id="IPR002577">
    <property type="entry name" value="HTH_HxlR"/>
</dbReference>
<evidence type="ECO:0000256" key="2">
    <source>
        <dbReference type="ARBA" id="ARBA00023125"/>
    </source>
</evidence>
<evidence type="ECO:0000313" key="6">
    <source>
        <dbReference type="EMBL" id="NMO17596.1"/>
    </source>
</evidence>
<evidence type="ECO:0000313" key="7">
    <source>
        <dbReference type="Proteomes" id="UP000518300"/>
    </source>
</evidence>
<dbReference type="SUPFAM" id="SSF46785">
    <property type="entry name" value="Winged helix' DNA-binding domain"/>
    <property type="match status" value="1"/>
</dbReference>
<reference evidence="6 7" key="1">
    <citation type="submission" date="2020-04" db="EMBL/GenBank/DDBJ databases">
        <title>Draft genome of Pyxidicoccus fallax type strain.</title>
        <authorList>
            <person name="Whitworth D.E."/>
        </authorList>
    </citation>
    <scope>NUCLEOTIDE SEQUENCE [LARGE SCALE GENOMIC DNA]</scope>
    <source>
        <strain evidence="6 7">DSM 14698</strain>
    </source>
</reference>
<feature type="domain" description="HTH arsR-type" evidence="4">
    <location>
        <begin position="3"/>
        <end position="97"/>
    </location>
</feature>
<dbReference type="AlphaFoldDB" id="A0A848LIT0"/>
<dbReference type="CDD" id="cd00090">
    <property type="entry name" value="HTH_ARSR"/>
    <property type="match status" value="1"/>
</dbReference>
<dbReference type="EMBL" id="JABBJJ010000104">
    <property type="protein sequence ID" value="NMO17596.1"/>
    <property type="molecule type" value="Genomic_DNA"/>
</dbReference>
<dbReference type="RefSeq" id="WP_169346878.1">
    <property type="nucleotide sequence ID" value="NZ_JABBJJ010000104.1"/>
</dbReference>
<dbReference type="InterPro" id="IPR001845">
    <property type="entry name" value="HTH_ArsR_DNA-bd_dom"/>
</dbReference>
<dbReference type="InterPro" id="IPR036388">
    <property type="entry name" value="WH-like_DNA-bd_sf"/>
</dbReference>
<name>A0A848LIT0_9BACT</name>
<gene>
    <name evidence="6" type="ORF">HG543_22410</name>
</gene>
<proteinExistence type="predicted"/>
<accession>A0A848LIT0</accession>
<organism evidence="6 7">
    <name type="scientific">Pyxidicoccus fallax</name>
    <dbReference type="NCBI Taxonomy" id="394095"/>
    <lineage>
        <taxon>Bacteria</taxon>
        <taxon>Pseudomonadati</taxon>
        <taxon>Myxococcota</taxon>
        <taxon>Myxococcia</taxon>
        <taxon>Myxococcales</taxon>
        <taxon>Cystobacterineae</taxon>
        <taxon>Myxococcaceae</taxon>
        <taxon>Pyxidicoccus</taxon>
    </lineage>
</organism>
<keyword evidence="1" id="KW-0805">Transcription regulation</keyword>
<evidence type="ECO:0000256" key="3">
    <source>
        <dbReference type="ARBA" id="ARBA00023163"/>
    </source>
</evidence>
<evidence type="ECO:0000259" key="4">
    <source>
        <dbReference type="PROSITE" id="PS50987"/>
    </source>
</evidence>
<dbReference type="SMART" id="SM00418">
    <property type="entry name" value="HTH_ARSR"/>
    <property type="match status" value="1"/>
</dbReference>
<dbReference type="Pfam" id="PF01638">
    <property type="entry name" value="HxlR"/>
    <property type="match status" value="1"/>
</dbReference>
<dbReference type="PANTHER" id="PTHR33204">
    <property type="entry name" value="TRANSCRIPTIONAL REGULATOR, MARR FAMILY"/>
    <property type="match status" value="1"/>
</dbReference>
<sequence length="99" mass="10926">MPKGEDGVCVVERRLALLAGRFRAEILKALEQGEVHFNALKRLTGASANSLTRQVRALEEEGLVTSRRETRWGRNQYALTEAGRRTLAILDAVAKLPGP</sequence>
<dbReference type="InterPro" id="IPR011991">
    <property type="entry name" value="ArsR-like_HTH"/>
</dbReference>
<keyword evidence="2" id="KW-0238">DNA-binding</keyword>
<protein>
    <submittedName>
        <fullName evidence="6">Helix-turn-helix transcriptional regulator</fullName>
    </submittedName>
</protein>
<dbReference type="InterPro" id="IPR036390">
    <property type="entry name" value="WH_DNA-bd_sf"/>
</dbReference>
<evidence type="ECO:0000256" key="1">
    <source>
        <dbReference type="ARBA" id="ARBA00023015"/>
    </source>
</evidence>
<dbReference type="Proteomes" id="UP000518300">
    <property type="component" value="Unassembled WGS sequence"/>
</dbReference>
<dbReference type="GO" id="GO:0003677">
    <property type="term" value="F:DNA binding"/>
    <property type="evidence" value="ECO:0007669"/>
    <property type="project" value="UniProtKB-KW"/>
</dbReference>
<dbReference type="GO" id="GO:0003700">
    <property type="term" value="F:DNA-binding transcription factor activity"/>
    <property type="evidence" value="ECO:0007669"/>
    <property type="project" value="InterPro"/>
</dbReference>
<evidence type="ECO:0000259" key="5">
    <source>
        <dbReference type="PROSITE" id="PS51118"/>
    </source>
</evidence>
<keyword evidence="7" id="KW-1185">Reference proteome</keyword>
<keyword evidence="3" id="KW-0804">Transcription</keyword>
<dbReference type="PROSITE" id="PS50987">
    <property type="entry name" value="HTH_ARSR_2"/>
    <property type="match status" value="1"/>
</dbReference>
<feature type="domain" description="HTH hxlR-type" evidence="5">
    <location>
        <begin position="9"/>
        <end position="99"/>
    </location>
</feature>
<comment type="caution">
    <text evidence="6">The sequence shown here is derived from an EMBL/GenBank/DDBJ whole genome shotgun (WGS) entry which is preliminary data.</text>
</comment>
<dbReference type="Gene3D" id="1.10.10.10">
    <property type="entry name" value="Winged helix-like DNA-binding domain superfamily/Winged helix DNA-binding domain"/>
    <property type="match status" value="1"/>
</dbReference>